<dbReference type="Proteomes" id="UP001141806">
    <property type="component" value="Unassembled WGS sequence"/>
</dbReference>
<comment type="caution">
    <text evidence="2">The sequence shown here is derived from an EMBL/GenBank/DDBJ whole genome shotgun (WGS) entry which is preliminary data.</text>
</comment>
<evidence type="ECO:0000313" key="2">
    <source>
        <dbReference type="EMBL" id="KAJ4977049.1"/>
    </source>
</evidence>
<proteinExistence type="predicted"/>
<evidence type="ECO:0000313" key="3">
    <source>
        <dbReference type="Proteomes" id="UP001141806"/>
    </source>
</evidence>
<dbReference type="EMBL" id="JAMYWD010000003">
    <property type="protein sequence ID" value="KAJ4977049.1"/>
    <property type="molecule type" value="Genomic_DNA"/>
</dbReference>
<dbReference type="OrthoDB" id="630188at2759"/>
<accession>A0A9Q0KVJ7</accession>
<gene>
    <name evidence="2" type="ORF">NE237_002155</name>
</gene>
<feature type="signal peptide" evidence="1">
    <location>
        <begin position="1"/>
        <end position="17"/>
    </location>
</feature>
<organism evidence="2 3">
    <name type="scientific">Protea cynaroides</name>
    <dbReference type="NCBI Taxonomy" id="273540"/>
    <lineage>
        <taxon>Eukaryota</taxon>
        <taxon>Viridiplantae</taxon>
        <taxon>Streptophyta</taxon>
        <taxon>Embryophyta</taxon>
        <taxon>Tracheophyta</taxon>
        <taxon>Spermatophyta</taxon>
        <taxon>Magnoliopsida</taxon>
        <taxon>Proteales</taxon>
        <taxon>Proteaceae</taxon>
        <taxon>Protea</taxon>
    </lineage>
</organism>
<name>A0A9Q0KVJ7_9MAGN</name>
<keyword evidence="3" id="KW-1185">Reference proteome</keyword>
<reference evidence="2" key="1">
    <citation type="journal article" date="2023" name="Plant J.">
        <title>The genome of the king protea, Protea cynaroides.</title>
        <authorList>
            <person name="Chang J."/>
            <person name="Duong T.A."/>
            <person name="Schoeman C."/>
            <person name="Ma X."/>
            <person name="Roodt D."/>
            <person name="Barker N."/>
            <person name="Li Z."/>
            <person name="Van de Peer Y."/>
            <person name="Mizrachi E."/>
        </authorList>
    </citation>
    <scope>NUCLEOTIDE SEQUENCE</scope>
    <source>
        <tissue evidence="2">Young leaves</tissue>
    </source>
</reference>
<evidence type="ECO:0000256" key="1">
    <source>
        <dbReference type="SAM" id="SignalP"/>
    </source>
</evidence>
<keyword evidence="1" id="KW-0732">Signal</keyword>
<feature type="chain" id="PRO_5040474027" evidence="1">
    <location>
        <begin position="18"/>
        <end position="170"/>
    </location>
</feature>
<dbReference type="AlphaFoldDB" id="A0A9Q0KVJ7"/>
<protein>
    <submittedName>
        <fullName evidence="2">Uncharacterized protein</fullName>
    </submittedName>
</protein>
<sequence>MRSGIDLIVLLGSVVTSRHLCLVDPISAGYAKVLPCIQSTASFPILVYSSGDDNEFHRWRFIEEEKFDVTCNRLSSWIPKLIPPWPPPKIVPQQRRSEILIESTSISVISMVNHWLSSLQDWRPLESGLMNSLSIHSKKLYLRSSPSNQMAQYCNLQIQLSLSHSNLVNI</sequence>